<dbReference type="CDD" id="cd00448">
    <property type="entry name" value="YjgF_YER057c_UK114_family"/>
    <property type="match status" value="1"/>
</dbReference>
<dbReference type="KEGG" id="hprf:HLPR_22390"/>
<dbReference type="PROSITE" id="PS01094">
    <property type="entry name" value="UPF0076"/>
    <property type="match status" value="1"/>
</dbReference>
<dbReference type="EMBL" id="AP028654">
    <property type="protein sequence ID" value="BEP29908.1"/>
    <property type="molecule type" value="Genomic_DNA"/>
</dbReference>
<dbReference type="FunFam" id="3.30.1330.40:FF:000001">
    <property type="entry name" value="L-PSP family endoribonuclease"/>
    <property type="match status" value="1"/>
</dbReference>
<dbReference type="InterPro" id="IPR035959">
    <property type="entry name" value="RutC-like_sf"/>
</dbReference>
<protein>
    <submittedName>
        <fullName evidence="2">RidA family protein</fullName>
    </submittedName>
</protein>
<reference evidence="2 3" key="1">
    <citation type="submission" date="2023-08" db="EMBL/GenBank/DDBJ databases">
        <title>Helicovermis profunda gen. nov., sp. nov., a novel mesophilic, fermentative bacterium within the Bacillota from a deep-sea hydrothermal vent chimney.</title>
        <authorList>
            <person name="Miyazaki U."/>
            <person name="Mizutani D."/>
            <person name="Hashimoto Y."/>
            <person name="Tame A."/>
            <person name="Sawayama S."/>
            <person name="Miyazaki J."/>
            <person name="Takai K."/>
            <person name="Nakagawa S."/>
        </authorList>
    </citation>
    <scope>NUCLEOTIDE SEQUENCE [LARGE SCALE GENOMIC DNA]</scope>
    <source>
        <strain evidence="2 3">S502</strain>
    </source>
</reference>
<accession>A0AAU9E8Y9</accession>
<dbReference type="GO" id="GO:0005829">
    <property type="term" value="C:cytosol"/>
    <property type="evidence" value="ECO:0007669"/>
    <property type="project" value="TreeGrafter"/>
</dbReference>
<dbReference type="Pfam" id="PF01042">
    <property type="entry name" value="Ribonuc_L-PSP"/>
    <property type="match status" value="1"/>
</dbReference>
<evidence type="ECO:0000313" key="3">
    <source>
        <dbReference type="Proteomes" id="UP001321786"/>
    </source>
</evidence>
<dbReference type="InterPro" id="IPR019897">
    <property type="entry name" value="RidA_CS"/>
</dbReference>
<dbReference type="RefSeq" id="WP_338535519.1">
    <property type="nucleotide sequence ID" value="NZ_AP028654.1"/>
</dbReference>
<dbReference type="InterPro" id="IPR006175">
    <property type="entry name" value="YjgF/YER057c/UK114"/>
</dbReference>
<evidence type="ECO:0000313" key="2">
    <source>
        <dbReference type="EMBL" id="BEP29908.1"/>
    </source>
</evidence>
<comment type="similarity">
    <text evidence="1">Belongs to the RutC family.</text>
</comment>
<proteinExistence type="inferred from homology"/>
<dbReference type="PANTHER" id="PTHR11803:SF39">
    <property type="entry name" value="2-IMINOBUTANOATE_2-IMINOPROPANOATE DEAMINASE"/>
    <property type="match status" value="1"/>
</dbReference>
<dbReference type="AlphaFoldDB" id="A0AAU9E8Y9"/>
<dbReference type="SUPFAM" id="SSF55298">
    <property type="entry name" value="YjgF-like"/>
    <property type="match status" value="1"/>
</dbReference>
<gene>
    <name evidence="2" type="ORF">HLPR_22390</name>
</gene>
<dbReference type="InterPro" id="IPR006056">
    <property type="entry name" value="RidA"/>
</dbReference>
<dbReference type="PANTHER" id="PTHR11803">
    <property type="entry name" value="2-IMINOBUTANOATE/2-IMINOPROPANOATE DEAMINASE RIDA"/>
    <property type="match status" value="1"/>
</dbReference>
<sequence>MALKVLATKNAPAAVGPYSQGMQSGGFVYVSGQLPIDPSTSLMVKDTIENATRMSLENCKAIIESAGLTLNDVVKAEIFIKDMNEFGAMNSVYGEYFTDHKPARACVEVARLPLDAKIEIQMIAYK</sequence>
<organism evidence="2 3">
    <name type="scientific">Helicovermis profundi</name>
    <dbReference type="NCBI Taxonomy" id="3065157"/>
    <lineage>
        <taxon>Bacteria</taxon>
        <taxon>Bacillati</taxon>
        <taxon>Bacillota</taxon>
        <taxon>Clostridia</taxon>
        <taxon>Helicovermis</taxon>
    </lineage>
</organism>
<dbReference type="GO" id="GO:0019239">
    <property type="term" value="F:deaminase activity"/>
    <property type="evidence" value="ECO:0007669"/>
    <property type="project" value="TreeGrafter"/>
</dbReference>
<name>A0AAU9E8Y9_9FIRM</name>
<dbReference type="Gene3D" id="3.30.1330.40">
    <property type="entry name" value="RutC-like"/>
    <property type="match status" value="1"/>
</dbReference>
<evidence type="ECO:0000256" key="1">
    <source>
        <dbReference type="ARBA" id="ARBA00010552"/>
    </source>
</evidence>
<keyword evidence="3" id="KW-1185">Reference proteome</keyword>
<dbReference type="NCBIfam" id="TIGR00004">
    <property type="entry name" value="Rid family detoxifying hydrolase"/>
    <property type="match status" value="1"/>
</dbReference>
<dbReference type="Proteomes" id="UP001321786">
    <property type="component" value="Chromosome"/>
</dbReference>